<gene>
    <name evidence="7" type="primary">ispD</name>
    <name evidence="8" type="ORF">EDL96_11195</name>
</gene>
<dbReference type="RefSeq" id="WP_123826146.1">
    <property type="nucleotide sequence ID" value="NZ_RKMF01000015.1"/>
</dbReference>
<dbReference type="Pfam" id="PF01128">
    <property type="entry name" value="IspD"/>
    <property type="match status" value="1"/>
</dbReference>
<dbReference type="EMBL" id="RKMF01000015">
    <property type="protein sequence ID" value="ROZ62028.1"/>
    <property type="molecule type" value="Genomic_DNA"/>
</dbReference>
<evidence type="ECO:0000256" key="1">
    <source>
        <dbReference type="ARBA" id="ARBA00001282"/>
    </source>
</evidence>
<dbReference type="GO" id="GO:0019288">
    <property type="term" value="P:isopentenyl diphosphate biosynthetic process, methylerythritol 4-phosphate pathway"/>
    <property type="evidence" value="ECO:0007669"/>
    <property type="project" value="UniProtKB-UniRule"/>
</dbReference>
<comment type="catalytic activity">
    <reaction evidence="1 7">
        <text>2-C-methyl-D-erythritol 4-phosphate + CTP + H(+) = 4-CDP-2-C-methyl-D-erythritol + diphosphate</text>
        <dbReference type="Rhea" id="RHEA:13429"/>
        <dbReference type="ChEBI" id="CHEBI:15378"/>
        <dbReference type="ChEBI" id="CHEBI:33019"/>
        <dbReference type="ChEBI" id="CHEBI:37563"/>
        <dbReference type="ChEBI" id="CHEBI:57823"/>
        <dbReference type="ChEBI" id="CHEBI:58262"/>
        <dbReference type="EC" id="2.7.7.60"/>
    </reaction>
</comment>
<organism evidence="8 9">
    <name type="scientific">Kocuria soli</name>
    <dbReference type="NCBI Taxonomy" id="2485125"/>
    <lineage>
        <taxon>Bacteria</taxon>
        <taxon>Bacillati</taxon>
        <taxon>Actinomycetota</taxon>
        <taxon>Actinomycetes</taxon>
        <taxon>Micrococcales</taxon>
        <taxon>Micrococcaceae</taxon>
        <taxon>Kocuria</taxon>
    </lineage>
</organism>
<evidence type="ECO:0000256" key="2">
    <source>
        <dbReference type="ARBA" id="ARBA00004787"/>
    </source>
</evidence>
<dbReference type="GO" id="GO:0050518">
    <property type="term" value="F:2-C-methyl-D-erythritol 4-phosphate cytidylyltransferase activity"/>
    <property type="evidence" value="ECO:0007669"/>
    <property type="project" value="UniProtKB-UniRule"/>
</dbReference>
<dbReference type="PROSITE" id="PS01295">
    <property type="entry name" value="ISPD"/>
    <property type="match status" value="1"/>
</dbReference>
<keyword evidence="4 7" id="KW-0808">Transferase</keyword>
<accession>A0A3N4A8Y6</accession>
<feature type="site" description="Positions MEP for the nucleophilic attack" evidence="7">
    <location>
        <position position="236"/>
    </location>
</feature>
<evidence type="ECO:0000313" key="8">
    <source>
        <dbReference type="EMBL" id="ROZ62028.1"/>
    </source>
</evidence>
<feature type="site" description="Transition state stabilizer" evidence="7">
    <location>
        <position position="39"/>
    </location>
</feature>
<dbReference type="Proteomes" id="UP000270616">
    <property type="component" value="Unassembled WGS sequence"/>
</dbReference>
<evidence type="ECO:0000256" key="4">
    <source>
        <dbReference type="ARBA" id="ARBA00022679"/>
    </source>
</evidence>
<dbReference type="PANTHER" id="PTHR32125:SF4">
    <property type="entry name" value="2-C-METHYL-D-ERYTHRITOL 4-PHOSPHATE CYTIDYLYLTRANSFERASE, CHLOROPLASTIC"/>
    <property type="match status" value="1"/>
</dbReference>
<dbReference type="CDD" id="cd02516">
    <property type="entry name" value="CDP-ME_synthetase"/>
    <property type="match status" value="1"/>
</dbReference>
<comment type="caution">
    <text evidence="8">The sequence shown here is derived from an EMBL/GenBank/DDBJ whole genome shotgun (WGS) entry which is preliminary data.</text>
</comment>
<dbReference type="InterPro" id="IPR018294">
    <property type="entry name" value="ISPD_synthase_CS"/>
</dbReference>
<dbReference type="InterPro" id="IPR029044">
    <property type="entry name" value="Nucleotide-diphossugar_trans"/>
</dbReference>
<comment type="pathway">
    <text evidence="2 7">Isoprenoid biosynthesis; isopentenyl diphosphate biosynthesis via DXP pathway; isopentenyl diphosphate from 1-deoxy-D-xylulose 5-phosphate: step 2/6.</text>
</comment>
<dbReference type="EC" id="2.7.7.60" evidence="7"/>
<evidence type="ECO:0000256" key="7">
    <source>
        <dbReference type="HAMAP-Rule" id="MF_00108"/>
    </source>
</evidence>
<dbReference type="UniPathway" id="UPA00056">
    <property type="reaction ID" value="UER00093"/>
</dbReference>
<dbReference type="OrthoDB" id="9802561at2"/>
<comment type="function">
    <text evidence="7">Catalyzes the formation of 4-diphosphocytidyl-2-C-methyl-D-erythritol from CTP and 2-C-methyl-D-erythritol 4-phosphate (MEP).</text>
</comment>
<name>A0A3N4A8Y6_9MICC</name>
<dbReference type="SUPFAM" id="SSF53448">
    <property type="entry name" value="Nucleotide-diphospho-sugar transferases"/>
    <property type="match status" value="1"/>
</dbReference>
<evidence type="ECO:0000256" key="5">
    <source>
        <dbReference type="ARBA" id="ARBA00022695"/>
    </source>
</evidence>
<dbReference type="InterPro" id="IPR034683">
    <property type="entry name" value="IspD/TarI"/>
</dbReference>
<evidence type="ECO:0000256" key="6">
    <source>
        <dbReference type="ARBA" id="ARBA00023229"/>
    </source>
</evidence>
<dbReference type="InterPro" id="IPR001228">
    <property type="entry name" value="IspD"/>
</dbReference>
<evidence type="ECO:0000313" key="9">
    <source>
        <dbReference type="Proteomes" id="UP000270616"/>
    </source>
</evidence>
<keyword evidence="6 7" id="KW-0414">Isoprene biosynthesis</keyword>
<reference evidence="8 9" key="1">
    <citation type="submission" date="2018-10" db="EMBL/GenBank/DDBJ databases">
        <title>Kocuria sp. M5W7-7, whole genome shotgun sequence.</title>
        <authorList>
            <person name="Tuo L."/>
        </authorList>
    </citation>
    <scope>NUCLEOTIDE SEQUENCE [LARGE SCALE GENOMIC DNA]</scope>
    <source>
        <strain evidence="8 9">M5W7-7</strain>
    </source>
</reference>
<evidence type="ECO:0000256" key="3">
    <source>
        <dbReference type="ARBA" id="ARBA00009789"/>
    </source>
</evidence>
<dbReference type="AlphaFoldDB" id="A0A3N4A8Y6"/>
<dbReference type="Gene3D" id="3.90.550.10">
    <property type="entry name" value="Spore Coat Polysaccharide Biosynthesis Protein SpsA, Chain A"/>
    <property type="match status" value="1"/>
</dbReference>
<protein>
    <recommendedName>
        <fullName evidence="7">2-C-methyl-D-erythritol 4-phosphate cytidylyltransferase</fullName>
        <ecNumber evidence="7">2.7.7.60</ecNumber>
    </recommendedName>
    <alternativeName>
        <fullName evidence="7">4-diphosphocytidyl-2C-methyl-D-erythritol synthase</fullName>
    </alternativeName>
    <alternativeName>
        <fullName evidence="7">MEP cytidylyltransferase</fullName>
        <shortName evidence="7">MCT</shortName>
    </alternativeName>
</protein>
<comment type="similarity">
    <text evidence="3 7">Belongs to the IspD/TarI cytidylyltransferase family. IspD subfamily.</text>
</comment>
<keyword evidence="9" id="KW-1185">Reference proteome</keyword>
<dbReference type="PANTHER" id="PTHR32125">
    <property type="entry name" value="2-C-METHYL-D-ERYTHRITOL 4-PHOSPHATE CYTIDYLYLTRANSFERASE, CHLOROPLASTIC"/>
    <property type="match status" value="1"/>
</dbReference>
<keyword evidence="5 7" id="KW-0548">Nucleotidyltransferase</keyword>
<dbReference type="HAMAP" id="MF_00108">
    <property type="entry name" value="IspD"/>
    <property type="match status" value="1"/>
</dbReference>
<sequence>MTPQPPRVQTTANPPIPGGFAVVVVAAGSGTRLGQGIPKALVRVGDRTILEHCLTGITTSGVTADDGDWDEGPVVVTVPAGDTGLTDVARSQGAVAVTGGADRADSVRNALEHLRALGCRPRGVLVHDAARCLAPTEVFARVARALVDGQEAVIPVLPVVDTIRAVDGTGACQGVVDRSGLRAVQTPQGFDWDLLLAVNDAAADHPEVSVTDDASLVEKFSDRTVHTVAGDDAALKITRPLDLVLAEALLARTLNRTEPRP</sequence>
<feature type="site" description="Transition state stabilizer" evidence="7">
    <location>
        <position position="32"/>
    </location>
</feature>
<proteinExistence type="inferred from homology"/>
<feature type="site" description="Positions MEP for the nucleophilic attack" evidence="7">
    <location>
        <position position="178"/>
    </location>
</feature>
<dbReference type="InterPro" id="IPR050088">
    <property type="entry name" value="IspD/TarI_cytidylyltransf_bact"/>
</dbReference>